<reference evidence="1 2" key="1">
    <citation type="submission" date="2018-06" db="EMBL/GenBank/DDBJ databases">
        <title>Comparative genomics reveals the genomic features of Rhizophagus irregularis, R. cerebriforme, R. diaphanum and Gigaspora rosea, and their symbiotic lifestyle signature.</title>
        <authorList>
            <person name="Morin E."/>
            <person name="San Clemente H."/>
            <person name="Chen E.C.H."/>
            <person name="De La Providencia I."/>
            <person name="Hainaut M."/>
            <person name="Kuo A."/>
            <person name="Kohler A."/>
            <person name="Murat C."/>
            <person name="Tang N."/>
            <person name="Roy S."/>
            <person name="Loubradou J."/>
            <person name="Henrissat B."/>
            <person name="Grigoriev I.V."/>
            <person name="Corradi N."/>
            <person name="Roux C."/>
            <person name="Martin F.M."/>
        </authorList>
    </citation>
    <scope>NUCLEOTIDE SEQUENCE [LARGE SCALE GENOMIC DNA]</scope>
    <source>
        <strain evidence="1 2">DAOM 194757</strain>
    </source>
</reference>
<sequence length="176" mass="20994">MHYYWNDWDDHLKKFDFEKTKFKNLFNEGRILPASSYETILKNLNVKFGTTKLFEKFLEDNIDEEFYLSCYGKIIKRTFIELKDEKWIRRLGYSCINKCLQDDNHLISKISLLSVIFENFNELSENYPAFIASILSKIGFVVPSTGTTINSKSNSDSYIFVYGRYYHLLKHHFLIY</sequence>
<dbReference type="EMBL" id="QKWP01000178">
    <property type="protein sequence ID" value="RIB25342.1"/>
    <property type="molecule type" value="Genomic_DNA"/>
</dbReference>
<dbReference type="OrthoDB" id="2476641at2759"/>
<dbReference type="Proteomes" id="UP000266673">
    <property type="component" value="Unassembled WGS sequence"/>
</dbReference>
<evidence type="ECO:0000313" key="2">
    <source>
        <dbReference type="Proteomes" id="UP000266673"/>
    </source>
</evidence>
<name>A0A397VUA7_9GLOM</name>
<dbReference type="AlphaFoldDB" id="A0A397VUA7"/>
<keyword evidence="2" id="KW-1185">Reference proteome</keyword>
<organism evidence="1 2">
    <name type="scientific">Gigaspora rosea</name>
    <dbReference type="NCBI Taxonomy" id="44941"/>
    <lineage>
        <taxon>Eukaryota</taxon>
        <taxon>Fungi</taxon>
        <taxon>Fungi incertae sedis</taxon>
        <taxon>Mucoromycota</taxon>
        <taxon>Glomeromycotina</taxon>
        <taxon>Glomeromycetes</taxon>
        <taxon>Diversisporales</taxon>
        <taxon>Gigasporaceae</taxon>
        <taxon>Gigaspora</taxon>
    </lineage>
</organism>
<gene>
    <name evidence="1" type="ORF">C2G38_2067703</name>
</gene>
<comment type="caution">
    <text evidence="1">The sequence shown here is derived from an EMBL/GenBank/DDBJ whole genome shotgun (WGS) entry which is preliminary data.</text>
</comment>
<evidence type="ECO:0000313" key="1">
    <source>
        <dbReference type="EMBL" id="RIB25342.1"/>
    </source>
</evidence>
<protein>
    <submittedName>
        <fullName evidence="1">Uncharacterized protein</fullName>
    </submittedName>
</protein>
<accession>A0A397VUA7</accession>
<proteinExistence type="predicted"/>